<evidence type="ECO:0000313" key="5">
    <source>
        <dbReference type="Proteomes" id="UP000295447"/>
    </source>
</evidence>
<sequence length="777" mass="85347">MRIQVPPVSVEPVCELRLALVCFGGVSLAIYMHGTTKEIHKLVRASCAYEDNQQTNPFTEPGERTEAAYWNLLKRKQLEDHGVRTRVVVDVITGTSAGGINGVCLATALARNASQDALRDLWMVEGDIGRLWRPALAGKIPWLSEHLHWKLRAMEWASWSLINLGRAQPPLRGDRMGRVLYDVLAGMTQIEKPTLVPDGLSLELFVTLTDLRGYRRFIRIADRTIDDKTHQVVMRFRLDAAGAEDAERVDDFTAADTGALSFAARATSSFPGAFPPVGLGSFDRDLRSDARTRDLNPSLVAGFLPAYRAPFNTAQDAWFIDGGVLDNKPFGLAIDAIVAKPAASEVRRWVVYLEPDPAQPTVERRDATAPTLLGAVIPSLSGIPRSEPILDELQRLRQFNERVNDIRRLVTPQVAALPTTLASVSALLRSPEADQMRTAMNQVHDQARQAVGTTYPTYLRLKLRSIHQALATAVASAYGYPPESAQAEFIRAVLGEWQDAKYGGDPTSADAQNYIRSSDVPYRVRRLRFVVQGVSDLYSGAGPELRPQLDAAKRQLYLFIDSIDSALAPDRLRDVLPHGGPFADDALAGLMTQELEGVARDHEAEVSAMMAALNSHLDKQLEGSSLEMLQRFNELSTGWDDELRNAVLVRFIGFPLWDTAIFPLMSLSEIQQFSPIRVARFSPDGATRLNARGAAKLQGIGVHHFGAFFSRKARECDYLWGRLDGAEQLVHLLGLESGAAEELYLSILDEEAAALPLAESLISACRAGLAGGTAVRG</sequence>
<feature type="active site" description="Nucleophile" evidence="2">
    <location>
        <position position="96"/>
    </location>
</feature>
<keyword evidence="5" id="KW-1185">Reference proteome</keyword>
<comment type="caution">
    <text evidence="4">The sequence shown here is derived from an EMBL/GenBank/DDBJ whole genome shotgun (WGS) entry which is preliminary data.</text>
</comment>
<reference evidence="4 5" key="1">
    <citation type="submission" date="2019-03" db="EMBL/GenBank/DDBJ databases">
        <title>Genomic Encyclopedia of Type Strains, Phase III (KMG-III): the genomes of soil and plant-associated and newly described type strains.</title>
        <authorList>
            <person name="Whitman W."/>
        </authorList>
    </citation>
    <scope>NUCLEOTIDE SEQUENCE [LARGE SCALE GENOMIC DNA]</scope>
    <source>
        <strain evidence="4 5">VKM Ac-2570</strain>
    </source>
</reference>
<evidence type="ECO:0000256" key="2">
    <source>
        <dbReference type="PROSITE-ProRule" id="PRU01161"/>
    </source>
</evidence>
<dbReference type="Proteomes" id="UP000295447">
    <property type="component" value="Unassembled WGS sequence"/>
</dbReference>
<gene>
    <name evidence="4" type="ORF">EV650_0866</name>
</gene>
<dbReference type="GO" id="GO:0016042">
    <property type="term" value="P:lipid catabolic process"/>
    <property type="evidence" value="ECO:0007669"/>
    <property type="project" value="UniProtKB-UniRule"/>
</dbReference>
<dbReference type="NCBIfam" id="TIGR03607">
    <property type="entry name" value="patatin-like protein"/>
    <property type="match status" value="1"/>
</dbReference>
<name>A0A4V3G889_9ACTN</name>
<proteinExistence type="predicted"/>
<evidence type="ECO:0000313" key="4">
    <source>
        <dbReference type="EMBL" id="TDW22034.1"/>
    </source>
</evidence>
<organism evidence="4 5">
    <name type="scientific">Kribbella kalugense</name>
    <dbReference type="NCBI Taxonomy" id="2512221"/>
    <lineage>
        <taxon>Bacteria</taxon>
        <taxon>Bacillati</taxon>
        <taxon>Actinomycetota</taxon>
        <taxon>Actinomycetes</taxon>
        <taxon>Propionibacteriales</taxon>
        <taxon>Kribbellaceae</taxon>
        <taxon>Kribbella</taxon>
    </lineage>
</organism>
<feature type="active site" description="Proton acceptor" evidence="2">
    <location>
        <position position="321"/>
    </location>
</feature>
<dbReference type="InterPro" id="IPR019894">
    <property type="entry name" value="Patatin-related_protein"/>
</dbReference>
<evidence type="ECO:0000256" key="1">
    <source>
        <dbReference type="ARBA" id="ARBA00023098"/>
    </source>
</evidence>
<keyword evidence="2" id="KW-0378">Hydrolase</keyword>
<feature type="short sequence motif" description="GXSXG" evidence="2">
    <location>
        <begin position="94"/>
        <end position="98"/>
    </location>
</feature>
<protein>
    <submittedName>
        <fullName evidence="4">Patatin-related protein</fullName>
    </submittedName>
</protein>
<feature type="short sequence motif" description="DGA/G" evidence="2">
    <location>
        <begin position="321"/>
        <end position="323"/>
    </location>
</feature>
<accession>A0A4V3G889</accession>
<dbReference type="Pfam" id="PF01734">
    <property type="entry name" value="Patatin"/>
    <property type="match status" value="1"/>
</dbReference>
<dbReference type="RefSeq" id="WP_134115532.1">
    <property type="nucleotide sequence ID" value="NZ_SODF01000001.1"/>
</dbReference>
<feature type="domain" description="PNPLA" evidence="3">
    <location>
        <begin position="20"/>
        <end position="334"/>
    </location>
</feature>
<dbReference type="GO" id="GO:0016787">
    <property type="term" value="F:hydrolase activity"/>
    <property type="evidence" value="ECO:0007669"/>
    <property type="project" value="UniProtKB-UniRule"/>
</dbReference>
<evidence type="ECO:0000259" key="3">
    <source>
        <dbReference type="PROSITE" id="PS51635"/>
    </source>
</evidence>
<dbReference type="InterPro" id="IPR016035">
    <property type="entry name" value="Acyl_Trfase/lysoPLipase"/>
</dbReference>
<dbReference type="OrthoDB" id="8728704at2"/>
<dbReference type="Gene3D" id="3.40.1090.10">
    <property type="entry name" value="Cytosolic phospholipase A2 catalytic domain"/>
    <property type="match status" value="1"/>
</dbReference>
<dbReference type="InterPro" id="IPR002641">
    <property type="entry name" value="PNPLA_dom"/>
</dbReference>
<comment type="caution">
    <text evidence="2">Lacks conserved residue(s) required for the propagation of feature annotation.</text>
</comment>
<dbReference type="PROSITE" id="PS51635">
    <property type="entry name" value="PNPLA"/>
    <property type="match status" value="1"/>
</dbReference>
<dbReference type="EMBL" id="SODF01000001">
    <property type="protein sequence ID" value="TDW22034.1"/>
    <property type="molecule type" value="Genomic_DNA"/>
</dbReference>
<dbReference type="SUPFAM" id="SSF52151">
    <property type="entry name" value="FabD/lysophospholipase-like"/>
    <property type="match status" value="1"/>
</dbReference>
<dbReference type="AlphaFoldDB" id="A0A4V3G889"/>
<dbReference type="Pfam" id="PF11856">
    <property type="entry name" value="DUF3376"/>
    <property type="match status" value="1"/>
</dbReference>
<keyword evidence="2" id="KW-0442">Lipid degradation</keyword>
<dbReference type="InterPro" id="IPR024282">
    <property type="entry name" value="DUF3376"/>
</dbReference>
<keyword evidence="1 2" id="KW-0443">Lipid metabolism</keyword>